<keyword evidence="3" id="KW-1185">Reference proteome</keyword>
<protein>
    <recommendedName>
        <fullName evidence="1">L1 transposable element dsRBD-like domain-containing protein</fullName>
    </recommendedName>
</protein>
<accession>A0A9L0RK72</accession>
<proteinExistence type="predicted"/>
<reference evidence="2" key="2">
    <citation type="submission" date="2025-08" db="UniProtKB">
        <authorList>
            <consortium name="Ensembl"/>
        </authorList>
    </citation>
    <scope>IDENTIFICATION</scope>
    <source>
        <strain evidence="2">Thoroughbred</strain>
    </source>
</reference>
<dbReference type="PANTHER" id="PTHR11505">
    <property type="entry name" value="L1 TRANSPOSABLE ELEMENT-RELATED"/>
    <property type="match status" value="1"/>
</dbReference>
<dbReference type="AlphaFoldDB" id="A0A9L0RK72"/>
<dbReference type="Ensembl" id="ENSECAT00000122198.1">
    <property type="protein sequence ID" value="ENSECAP00000064311.1"/>
    <property type="gene ID" value="ENSECAG00000056222.1"/>
</dbReference>
<dbReference type="Pfam" id="PF17490">
    <property type="entry name" value="Tnp_22_dsRBD"/>
    <property type="match status" value="1"/>
</dbReference>
<dbReference type="Gene3D" id="3.30.250.20">
    <property type="entry name" value="L1 transposable element, C-terminal domain"/>
    <property type="match status" value="1"/>
</dbReference>
<dbReference type="Proteomes" id="UP000002281">
    <property type="component" value="Chromosome 6"/>
</dbReference>
<organism evidence="2 3">
    <name type="scientific">Equus caballus</name>
    <name type="common">Horse</name>
    <dbReference type="NCBI Taxonomy" id="9796"/>
    <lineage>
        <taxon>Eukaryota</taxon>
        <taxon>Metazoa</taxon>
        <taxon>Chordata</taxon>
        <taxon>Craniata</taxon>
        <taxon>Vertebrata</taxon>
        <taxon>Euteleostomi</taxon>
        <taxon>Mammalia</taxon>
        <taxon>Eutheria</taxon>
        <taxon>Laurasiatheria</taxon>
        <taxon>Perissodactyla</taxon>
        <taxon>Equidae</taxon>
        <taxon>Equus</taxon>
    </lineage>
</organism>
<dbReference type="InterPro" id="IPR042566">
    <property type="entry name" value="L1_C"/>
</dbReference>
<feature type="domain" description="L1 transposable element dsRBD-like" evidence="1">
    <location>
        <begin position="11"/>
        <end position="74"/>
    </location>
</feature>
<dbReference type="GeneTree" id="ENSGT01150000286982"/>
<reference evidence="2" key="3">
    <citation type="submission" date="2025-09" db="UniProtKB">
        <authorList>
            <consortium name="Ensembl"/>
        </authorList>
    </citation>
    <scope>IDENTIFICATION</scope>
    <source>
        <strain evidence="2">Thoroughbred</strain>
    </source>
</reference>
<dbReference type="InterPro" id="IPR004244">
    <property type="entry name" value="Transposase_22"/>
</dbReference>
<sequence length="87" mass="10320">MPIRISADFSAETLQTRREWNDIFKILRGNNFQPRILYPAKLSFRHDGEIKAFQDKQKLREFIITSPALQETLKLPSETKKQRFTKP</sequence>
<evidence type="ECO:0000313" key="2">
    <source>
        <dbReference type="Ensembl" id="ENSECAP00000064311.1"/>
    </source>
</evidence>
<dbReference type="InterPro" id="IPR035300">
    <property type="entry name" value="L1_dsRBD"/>
</dbReference>
<evidence type="ECO:0000259" key="1">
    <source>
        <dbReference type="Pfam" id="PF17490"/>
    </source>
</evidence>
<evidence type="ECO:0000313" key="3">
    <source>
        <dbReference type="Proteomes" id="UP000002281"/>
    </source>
</evidence>
<reference evidence="2 3" key="1">
    <citation type="journal article" date="2009" name="Science">
        <title>Genome sequence, comparative analysis, and population genetics of the domestic horse.</title>
        <authorList>
            <consortium name="Broad Institute Genome Sequencing Platform"/>
            <consortium name="Broad Institute Whole Genome Assembly Team"/>
            <person name="Wade C.M."/>
            <person name="Giulotto E."/>
            <person name="Sigurdsson S."/>
            <person name="Zoli M."/>
            <person name="Gnerre S."/>
            <person name="Imsland F."/>
            <person name="Lear T.L."/>
            <person name="Adelson D.L."/>
            <person name="Bailey E."/>
            <person name="Bellone R.R."/>
            <person name="Bloecker H."/>
            <person name="Distl O."/>
            <person name="Edgar R.C."/>
            <person name="Garber M."/>
            <person name="Leeb T."/>
            <person name="Mauceli E."/>
            <person name="MacLeod J.N."/>
            <person name="Penedo M.C.T."/>
            <person name="Raison J.M."/>
            <person name="Sharpe T."/>
            <person name="Vogel J."/>
            <person name="Andersson L."/>
            <person name="Antczak D.F."/>
            <person name="Biagi T."/>
            <person name="Binns M.M."/>
            <person name="Chowdhary B.P."/>
            <person name="Coleman S.J."/>
            <person name="Della Valle G."/>
            <person name="Fryc S."/>
            <person name="Guerin G."/>
            <person name="Hasegawa T."/>
            <person name="Hill E.W."/>
            <person name="Jurka J."/>
            <person name="Kiialainen A."/>
            <person name="Lindgren G."/>
            <person name="Liu J."/>
            <person name="Magnani E."/>
            <person name="Mickelson J.R."/>
            <person name="Murray J."/>
            <person name="Nergadze S.G."/>
            <person name="Onofrio R."/>
            <person name="Pedroni S."/>
            <person name="Piras M.F."/>
            <person name="Raudsepp T."/>
            <person name="Rocchi M."/>
            <person name="Roeed K.H."/>
            <person name="Ryder O.A."/>
            <person name="Searle S."/>
            <person name="Skow L."/>
            <person name="Swinburne J.E."/>
            <person name="Syvaenen A.C."/>
            <person name="Tozaki T."/>
            <person name="Valberg S.J."/>
            <person name="Vaudin M."/>
            <person name="White J.R."/>
            <person name="Zody M.C."/>
            <person name="Lander E.S."/>
            <person name="Lindblad-Toh K."/>
        </authorList>
    </citation>
    <scope>NUCLEOTIDE SEQUENCE [LARGE SCALE GENOMIC DNA]</scope>
    <source>
        <strain evidence="2 3">Thoroughbred</strain>
    </source>
</reference>
<name>A0A9L0RK72_HORSE</name>
<dbReference type="FunFam" id="3.30.250.20:FF:000005">
    <property type="entry name" value="LINE-1 retrotransposable element ORF1 protein"/>
    <property type="match status" value="1"/>
</dbReference>